<evidence type="ECO:0000256" key="1">
    <source>
        <dbReference type="ARBA" id="ARBA00008987"/>
    </source>
</evidence>
<dbReference type="InParanoid" id="A0A2S8SU86"/>
<feature type="site" description="Deprotonates C-terminal active site Cys" evidence="8">
    <location>
        <position position="26"/>
    </location>
</feature>
<dbReference type="InterPro" id="IPR036249">
    <property type="entry name" value="Thioredoxin-like_sf"/>
</dbReference>
<evidence type="ECO:0000256" key="5">
    <source>
        <dbReference type="ARBA" id="ARBA00023284"/>
    </source>
</evidence>
<evidence type="ECO:0000256" key="3">
    <source>
        <dbReference type="ARBA" id="ARBA00022982"/>
    </source>
</evidence>
<organism evidence="11 12">
    <name type="scientific">Abditibacterium utsteinense</name>
    <dbReference type="NCBI Taxonomy" id="1960156"/>
    <lineage>
        <taxon>Bacteria</taxon>
        <taxon>Pseudomonadati</taxon>
        <taxon>Abditibacteriota</taxon>
        <taxon>Abditibacteriia</taxon>
        <taxon>Abditibacteriales</taxon>
        <taxon>Abditibacteriaceae</taxon>
        <taxon>Abditibacterium</taxon>
    </lineage>
</organism>
<keyword evidence="3" id="KW-0249">Electron transport</keyword>
<keyword evidence="4 9" id="KW-1015">Disulfide bond</keyword>
<proteinExistence type="inferred from homology"/>
<dbReference type="Pfam" id="PF00085">
    <property type="entry name" value="Thioredoxin"/>
    <property type="match status" value="1"/>
</dbReference>
<dbReference type="CDD" id="cd02947">
    <property type="entry name" value="TRX_family"/>
    <property type="match status" value="1"/>
</dbReference>
<dbReference type="RefSeq" id="WP_105483158.1">
    <property type="nucleotide sequence ID" value="NZ_NIGF01000005.1"/>
</dbReference>
<protein>
    <recommendedName>
        <fullName evidence="6 7">Thioredoxin</fullName>
    </recommendedName>
</protein>
<evidence type="ECO:0000256" key="7">
    <source>
        <dbReference type="PIRNR" id="PIRNR000077"/>
    </source>
</evidence>
<evidence type="ECO:0000256" key="4">
    <source>
        <dbReference type="ARBA" id="ARBA00023157"/>
    </source>
</evidence>
<keyword evidence="5 9" id="KW-0676">Redox-active center</keyword>
<dbReference type="SUPFAM" id="SSF52833">
    <property type="entry name" value="Thioredoxin-like"/>
    <property type="match status" value="1"/>
</dbReference>
<evidence type="ECO:0000256" key="6">
    <source>
        <dbReference type="NCBIfam" id="TIGR01068"/>
    </source>
</evidence>
<sequence>MSKVAYLGNDNFAAEVENQSGAVVVDFTATWCPPCKMLAPVFERVAQNYEGKAKFFKVDIDENVEVAAKYGVQTIPNLLFFKDGQVVDQSVGFIPEGQLSSKVDGVLG</sequence>
<dbReference type="GO" id="GO:0045454">
    <property type="term" value="P:cell redox homeostasis"/>
    <property type="evidence" value="ECO:0007669"/>
    <property type="project" value="TreeGrafter"/>
</dbReference>
<dbReference type="EMBL" id="NIGF01000005">
    <property type="protein sequence ID" value="PQV64363.1"/>
    <property type="molecule type" value="Genomic_DNA"/>
</dbReference>
<feature type="domain" description="Thioredoxin" evidence="10">
    <location>
        <begin position="1"/>
        <end position="108"/>
    </location>
</feature>
<dbReference type="PANTHER" id="PTHR45663">
    <property type="entry name" value="GEO12009P1"/>
    <property type="match status" value="1"/>
</dbReference>
<dbReference type="GO" id="GO:0015035">
    <property type="term" value="F:protein-disulfide reductase activity"/>
    <property type="evidence" value="ECO:0007669"/>
    <property type="project" value="UniProtKB-UniRule"/>
</dbReference>
<dbReference type="FunFam" id="3.40.30.10:FF:000001">
    <property type="entry name" value="Thioredoxin"/>
    <property type="match status" value="1"/>
</dbReference>
<dbReference type="InterPro" id="IPR005746">
    <property type="entry name" value="Thioredoxin"/>
</dbReference>
<dbReference type="GO" id="GO:0005829">
    <property type="term" value="C:cytosol"/>
    <property type="evidence" value="ECO:0007669"/>
    <property type="project" value="TreeGrafter"/>
</dbReference>
<accession>A0A2S8SU86</accession>
<dbReference type="NCBIfam" id="TIGR01068">
    <property type="entry name" value="thioredoxin"/>
    <property type="match status" value="1"/>
</dbReference>
<keyword evidence="2" id="KW-0813">Transport</keyword>
<gene>
    <name evidence="11" type="ORF">B1R32_10544</name>
</gene>
<feature type="active site" description="Nucleophile" evidence="8">
    <location>
        <position position="32"/>
    </location>
</feature>
<dbReference type="PANTHER" id="PTHR45663:SF11">
    <property type="entry name" value="GEO12009P1"/>
    <property type="match status" value="1"/>
</dbReference>
<dbReference type="AlphaFoldDB" id="A0A2S8SU86"/>
<dbReference type="InterPro" id="IPR013766">
    <property type="entry name" value="Thioredoxin_domain"/>
</dbReference>
<evidence type="ECO:0000256" key="8">
    <source>
        <dbReference type="PIRSR" id="PIRSR000077-1"/>
    </source>
</evidence>
<feature type="site" description="Contributes to redox potential value" evidence="8">
    <location>
        <position position="33"/>
    </location>
</feature>
<evidence type="ECO:0000313" key="12">
    <source>
        <dbReference type="Proteomes" id="UP000237684"/>
    </source>
</evidence>
<dbReference type="PROSITE" id="PS51352">
    <property type="entry name" value="THIOREDOXIN_2"/>
    <property type="match status" value="1"/>
</dbReference>
<feature type="active site" description="Nucleophile" evidence="8">
    <location>
        <position position="35"/>
    </location>
</feature>
<dbReference type="InterPro" id="IPR017937">
    <property type="entry name" value="Thioredoxin_CS"/>
</dbReference>
<comment type="caution">
    <text evidence="11">The sequence shown here is derived from an EMBL/GenBank/DDBJ whole genome shotgun (WGS) entry which is preliminary data.</text>
</comment>
<feature type="disulfide bond" description="Redox-active" evidence="9">
    <location>
        <begin position="32"/>
        <end position="35"/>
    </location>
</feature>
<keyword evidence="12" id="KW-1185">Reference proteome</keyword>
<dbReference type="Proteomes" id="UP000237684">
    <property type="component" value="Unassembled WGS sequence"/>
</dbReference>
<comment type="similarity">
    <text evidence="1 7">Belongs to the thioredoxin family.</text>
</comment>
<evidence type="ECO:0000259" key="10">
    <source>
        <dbReference type="PROSITE" id="PS51352"/>
    </source>
</evidence>
<name>A0A2S8SU86_9BACT</name>
<evidence type="ECO:0000256" key="9">
    <source>
        <dbReference type="PIRSR" id="PIRSR000077-4"/>
    </source>
</evidence>
<feature type="site" description="Contributes to redox potential value" evidence="8">
    <location>
        <position position="34"/>
    </location>
</feature>
<dbReference type="OrthoDB" id="9790390at2"/>
<reference evidence="11 12" key="1">
    <citation type="journal article" date="2018" name="Syst. Appl. Microbiol.">
        <title>Abditibacterium utsteinense sp. nov., the first cultivated member of candidate phylum FBP, isolated from ice-free Antarctic soil samples.</title>
        <authorList>
            <person name="Tahon G."/>
            <person name="Tytgat B."/>
            <person name="Lebbe L."/>
            <person name="Carlier A."/>
            <person name="Willems A."/>
        </authorList>
    </citation>
    <scope>NUCLEOTIDE SEQUENCE [LARGE SCALE GENOMIC DNA]</scope>
    <source>
        <strain evidence="11 12">LMG 29911</strain>
    </source>
</reference>
<evidence type="ECO:0000256" key="2">
    <source>
        <dbReference type="ARBA" id="ARBA00022448"/>
    </source>
</evidence>
<dbReference type="FunCoup" id="A0A2S8SU86">
    <property type="interactions" value="345"/>
</dbReference>
<dbReference type="PRINTS" id="PR00421">
    <property type="entry name" value="THIOREDOXIN"/>
</dbReference>
<dbReference type="Gene3D" id="3.40.30.10">
    <property type="entry name" value="Glutaredoxin"/>
    <property type="match status" value="1"/>
</dbReference>
<evidence type="ECO:0000313" key="11">
    <source>
        <dbReference type="EMBL" id="PQV64363.1"/>
    </source>
</evidence>
<dbReference type="PROSITE" id="PS00194">
    <property type="entry name" value="THIOREDOXIN_1"/>
    <property type="match status" value="1"/>
</dbReference>
<dbReference type="PIRSF" id="PIRSF000077">
    <property type="entry name" value="Thioredoxin"/>
    <property type="match status" value="1"/>
</dbReference>